<feature type="region of interest" description="Disordered" evidence="1">
    <location>
        <begin position="150"/>
        <end position="216"/>
    </location>
</feature>
<comment type="caution">
    <text evidence="3">The sequence shown here is derived from an EMBL/GenBank/DDBJ whole genome shotgun (WGS) entry which is preliminary data.</text>
</comment>
<dbReference type="AlphaFoldDB" id="A0A2U1EU05"/>
<evidence type="ECO:0000313" key="3">
    <source>
        <dbReference type="EMBL" id="PVZ03402.1"/>
    </source>
</evidence>
<proteinExistence type="predicted"/>
<feature type="compositionally biased region" description="Basic residues" evidence="1">
    <location>
        <begin position="74"/>
        <end position="84"/>
    </location>
</feature>
<feature type="region of interest" description="Disordered" evidence="1">
    <location>
        <begin position="70"/>
        <end position="129"/>
    </location>
</feature>
<accession>A0A2U1EU05</accession>
<name>A0A2U1EU05_9PSEU</name>
<protein>
    <recommendedName>
        <fullName evidence="2">HNH nuclease domain-containing protein</fullName>
    </recommendedName>
</protein>
<dbReference type="InterPro" id="IPR003615">
    <property type="entry name" value="HNH_nuc"/>
</dbReference>
<feature type="domain" description="HNH nuclease" evidence="2">
    <location>
        <begin position="39"/>
        <end position="99"/>
    </location>
</feature>
<sequence>MLARRLAADPDATWRRLITDPVSGVATQLESHRYRPPVALQELVRSRDLTCVAPGCRVPAARCDLDHVVPLRPRSPRPPRRAGRTRKDNLKPGCRRHHRIKTLTGWTCHPAPAPDPDGDPNGGDSQVVVWTSPSGHRWWVPAPRLEPPPWERHLDLDPEAADAQLAELRDTADREPTDQHVDRQNDHHDTDDLGDLDWRRDGTPWGRRPRAEGPAA</sequence>
<keyword evidence="4" id="KW-1185">Reference proteome</keyword>
<organism evidence="3 4">
    <name type="scientific">Actinomycetospora cinnamomea</name>
    <dbReference type="NCBI Taxonomy" id="663609"/>
    <lineage>
        <taxon>Bacteria</taxon>
        <taxon>Bacillati</taxon>
        <taxon>Actinomycetota</taxon>
        <taxon>Actinomycetes</taxon>
        <taxon>Pseudonocardiales</taxon>
        <taxon>Pseudonocardiaceae</taxon>
        <taxon>Actinomycetospora</taxon>
    </lineage>
</organism>
<evidence type="ECO:0000313" key="4">
    <source>
        <dbReference type="Proteomes" id="UP000245639"/>
    </source>
</evidence>
<gene>
    <name evidence="3" type="ORF">C8D89_1212</name>
</gene>
<dbReference type="CDD" id="cd00085">
    <property type="entry name" value="HNHc"/>
    <property type="match status" value="1"/>
</dbReference>
<dbReference type="Gene3D" id="1.10.30.50">
    <property type="match status" value="1"/>
</dbReference>
<feature type="compositionally biased region" description="Basic and acidic residues" evidence="1">
    <location>
        <begin position="167"/>
        <end position="202"/>
    </location>
</feature>
<evidence type="ECO:0000256" key="1">
    <source>
        <dbReference type="SAM" id="MobiDB-lite"/>
    </source>
</evidence>
<dbReference type="Proteomes" id="UP000245639">
    <property type="component" value="Unassembled WGS sequence"/>
</dbReference>
<dbReference type="EMBL" id="QEKW01000021">
    <property type="protein sequence ID" value="PVZ03402.1"/>
    <property type="molecule type" value="Genomic_DNA"/>
</dbReference>
<evidence type="ECO:0000259" key="2">
    <source>
        <dbReference type="SMART" id="SM00507"/>
    </source>
</evidence>
<reference evidence="3 4" key="1">
    <citation type="submission" date="2018-04" db="EMBL/GenBank/DDBJ databases">
        <title>Genomic Encyclopedia of Type Strains, Phase IV (KMG-IV): sequencing the most valuable type-strain genomes for metagenomic binning, comparative biology and taxonomic classification.</title>
        <authorList>
            <person name="Goeker M."/>
        </authorList>
    </citation>
    <scope>NUCLEOTIDE SEQUENCE [LARGE SCALE GENOMIC DNA]</scope>
    <source>
        <strain evidence="3 4">DSM 45771</strain>
    </source>
</reference>
<dbReference type="SMART" id="SM00507">
    <property type="entry name" value="HNHc"/>
    <property type="match status" value="1"/>
</dbReference>